<gene>
    <name evidence="10 14" type="primary">murF</name>
    <name evidence="14" type="ORF">Q9312_07120</name>
</gene>
<dbReference type="EC" id="6.3.2.10" evidence="10 11"/>
<evidence type="ECO:0000256" key="4">
    <source>
        <dbReference type="ARBA" id="ARBA00022741"/>
    </source>
</evidence>
<dbReference type="InterPro" id="IPR036565">
    <property type="entry name" value="Mur-like_cat_sf"/>
</dbReference>
<keyword evidence="6 10" id="KW-0133">Cell shape</keyword>
<evidence type="ECO:0000256" key="1">
    <source>
        <dbReference type="ARBA" id="ARBA00022490"/>
    </source>
</evidence>
<keyword evidence="7 10" id="KW-0573">Peptidoglycan synthesis</keyword>
<dbReference type="Gene3D" id="3.40.1390.10">
    <property type="entry name" value="MurE/MurF, N-terminal domain"/>
    <property type="match status" value="1"/>
</dbReference>
<feature type="domain" description="Mur ligase central" evidence="13">
    <location>
        <begin position="106"/>
        <end position="291"/>
    </location>
</feature>
<keyword evidence="4 10" id="KW-0547">Nucleotide-binding</keyword>
<evidence type="ECO:0000256" key="7">
    <source>
        <dbReference type="ARBA" id="ARBA00022984"/>
    </source>
</evidence>
<dbReference type="GO" id="GO:0051301">
    <property type="term" value="P:cell division"/>
    <property type="evidence" value="ECO:0007669"/>
    <property type="project" value="UniProtKB-KW"/>
</dbReference>
<keyword evidence="3 10" id="KW-0132">Cell division</keyword>
<dbReference type="Gene3D" id="3.90.190.20">
    <property type="entry name" value="Mur ligase, C-terminal domain"/>
    <property type="match status" value="1"/>
</dbReference>
<evidence type="ECO:0000259" key="13">
    <source>
        <dbReference type="Pfam" id="PF08245"/>
    </source>
</evidence>
<dbReference type="GO" id="GO:0009252">
    <property type="term" value="P:peptidoglycan biosynthetic process"/>
    <property type="evidence" value="ECO:0007669"/>
    <property type="project" value="UniProtKB-UniRule"/>
</dbReference>
<dbReference type="SUPFAM" id="SSF53244">
    <property type="entry name" value="MurD-like peptide ligases, peptide-binding domain"/>
    <property type="match status" value="1"/>
</dbReference>
<dbReference type="GO" id="GO:0047480">
    <property type="term" value="F:UDP-N-acetylmuramoyl-tripeptide-D-alanyl-D-alanine ligase activity"/>
    <property type="evidence" value="ECO:0007669"/>
    <property type="project" value="UniProtKB-UniRule"/>
</dbReference>
<evidence type="ECO:0000256" key="3">
    <source>
        <dbReference type="ARBA" id="ARBA00022618"/>
    </source>
</evidence>
<dbReference type="GO" id="GO:0005524">
    <property type="term" value="F:ATP binding"/>
    <property type="evidence" value="ECO:0007669"/>
    <property type="project" value="UniProtKB-UniRule"/>
</dbReference>
<feature type="domain" description="Mur ligase C-terminal" evidence="12">
    <location>
        <begin position="314"/>
        <end position="434"/>
    </location>
</feature>
<organism evidence="14 15">
    <name type="scientific">Pleionea litopenaei</name>
    <dbReference type="NCBI Taxonomy" id="3070815"/>
    <lineage>
        <taxon>Bacteria</taxon>
        <taxon>Pseudomonadati</taxon>
        <taxon>Pseudomonadota</taxon>
        <taxon>Gammaproteobacteria</taxon>
        <taxon>Oceanospirillales</taxon>
        <taxon>Pleioneaceae</taxon>
        <taxon>Pleionea</taxon>
    </lineage>
</organism>
<reference evidence="14 15" key="1">
    <citation type="submission" date="2023-08" db="EMBL/GenBank/DDBJ databases">
        <title>Pleionea litopenaei sp. nov., isolated from stomach of juvenile Litopenaeus vannamei.</title>
        <authorList>
            <person name="Rho A.M."/>
            <person name="Hwang C.Y."/>
        </authorList>
    </citation>
    <scope>NUCLEOTIDE SEQUENCE [LARGE SCALE GENOMIC DNA]</scope>
    <source>
        <strain evidence="14 15">HL-JVS1</strain>
    </source>
</reference>
<dbReference type="InterPro" id="IPR051046">
    <property type="entry name" value="MurCDEF_CellWall_CoF430Synth"/>
</dbReference>
<evidence type="ECO:0000256" key="5">
    <source>
        <dbReference type="ARBA" id="ARBA00022840"/>
    </source>
</evidence>
<evidence type="ECO:0000256" key="9">
    <source>
        <dbReference type="ARBA" id="ARBA00023316"/>
    </source>
</evidence>
<dbReference type="EMBL" id="CP133548">
    <property type="protein sequence ID" value="WMS88678.1"/>
    <property type="molecule type" value="Genomic_DNA"/>
</dbReference>
<dbReference type="PANTHER" id="PTHR43024:SF1">
    <property type="entry name" value="UDP-N-ACETYLMURAMOYL-TRIPEPTIDE--D-ALANYL-D-ALANINE LIGASE"/>
    <property type="match status" value="1"/>
</dbReference>
<evidence type="ECO:0000313" key="15">
    <source>
        <dbReference type="Proteomes" id="UP001239782"/>
    </source>
</evidence>
<dbReference type="Proteomes" id="UP001239782">
    <property type="component" value="Chromosome"/>
</dbReference>
<dbReference type="NCBIfam" id="TIGR01143">
    <property type="entry name" value="murF"/>
    <property type="match status" value="1"/>
</dbReference>
<keyword evidence="1 10" id="KW-0963">Cytoplasm</keyword>
<protein>
    <recommendedName>
        <fullName evidence="10 11">UDP-N-acetylmuramoyl-tripeptide--D-alanyl-D-alanine ligase</fullName>
        <ecNumber evidence="10 11">6.3.2.10</ecNumber>
    </recommendedName>
    <alternativeName>
        <fullName evidence="10">D-alanyl-D-alanine-adding enzyme</fullName>
    </alternativeName>
</protein>
<evidence type="ECO:0000313" key="14">
    <source>
        <dbReference type="EMBL" id="WMS88678.1"/>
    </source>
</evidence>
<keyword evidence="8 10" id="KW-0131">Cell cycle</keyword>
<evidence type="ECO:0000256" key="11">
    <source>
        <dbReference type="RuleBase" id="RU004136"/>
    </source>
</evidence>
<evidence type="ECO:0000256" key="8">
    <source>
        <dbReference type="ARBA" id="ARBA00023306"/>
    </source>
</evidence>
<keyword evidence="2 10" id="KW-0436">Ligase</keyword>
<keyword evidence="5 10" id="KW-0067">ATP-binding</keyword>
<dbReference type="PANTHER" id="PTHR43024">
    <property type="entry name" value="UDP-N-ACETYLMURAMOYL-TRIPEPTIDE--D-ALANYL-D-ALANINE LIGASE"/>
    <property type="match status" value="1"/>
</dbReference>
<dbReference type="GO" id="GO:0005737">
    <property type="term" value="C:cytoplasm"/>
    <property type="evidence" value="ECO:0007669"/>
    <property type="project" value="UniProtKB-SubCell"/>
</dbReference>
<dbReference type="Pfam" id="PF08245">
    <property type="entry name" value="Mur_ligase_M"/>
    <property type="match status" value="1"/>
</dbReference>
<dbReference type="InterPro" id="IPR004101">
    <property type="entry name" value="Mur_ligase_C"/>
</dbReference>
<evidence type="ECO:0000256" key="2">
    <source>
        <dbReference type="ARBA" id="ARBA00022598"/>
    </source>
</evidence>
<name>A0AA51RWE2_9GAMM</name>
<proteinExistence type="inferred from homology"/>
<evidence type="ECO:0000259" key="12">
    <source>
        <dbReference type="Pfam" id="PF02875"/>
    </source>
</evidence>
<comment type="catalytic activity">
    <reaction evidence="10 11">
        <text>D-alanyl-D-alanine + UDP-N-acetyl-alpha-D-muramoyl-L-alanyl-gamma-D-glutamyl-meso-2,6-diaminopimelate + ATP = UDP-N-acetyl-alpha-D-muramoyl-L-alanyl-gamma-D-glutamyl-meso-2,6-diaminopimeloyl-D-alanyl-D-alanine + ADP + phosphate + H(+)</text>
        <dbReference type="Rhea" id="RHEA:28374"/>
        <dbReference type="ChEBI" id="CHEBI:15378"/>
        <dbReference type="ChEBI" id="CHEBI:30616"/>
        <dbReference type="ChEBI" id="CHEBI:43474"/>
        <dbReference type="ChEBI" id="CHEBI:57822"/>
        <dbReference type="ChEBI" id="CHEBI:61386"/>
        <dbReference type="ChEBI" id="CHEBI:83905"/>
        <dbReference type="ChEBI" id="CHEBI:456216"/>
        <dbReference type="EC" id="6.3.2.10"/>
    </reaction>
</comment>
<keyword evidence="9 10" id="KW-0961">Cell wall biogenesis/degradation</keyword>
<comment type="similarity">
    <text evidence="10">Belongs to the MurCDEF family. MurF subfamily.</text>
</comment>
<dbReference type="InterPro" id="IPR035911">
    <property type="entry name" value="MurE/MurF_N"/>
</dbReference>
<evidence type="ECO:0000256" key="6">
    <source>
        <dbReference type="ARBA" id="ARBA00022960"/>
    </source>
</evidence>
<dbReference type="GO" id="GO:0008360">
    <property type="term" value="P:regulation of cell shape"/>
    <property type="evidence" value="ECO:0007669"/>
    <property type="project" value="UniProtKB-KW"/>
</dbReference>
<dbReference type="InterPro" id="IPR036615">
    <property type="entry name" value="Mur_ligase_C_dom_sf"/>
</dbReference>
<dbReference type="Pfam" id="PF02875">
    <property type="entry name" value="Mur_ligase_C"/>
    <property type="match status" value="1"/>
</dbReference>
<comment type="subcellular location">
    <subcellularLocation>
        <location evidence="10 11">Cytoplasm</location>
    </subcellularLocation>
</comment>
<dbReference type="Gene3D" id="3.40.1190.10">
    <property type="entry name" value="Mur-like, catalytic domain"/>
    <property type="match status" value="1"/>
</dbReference>
<feature type="binding site" evidence="10">
    <location>
        <begin position="107"/>
        <end position="113"/>
    </location>
    <ligand>
        <name>ATP</name>
        <dbReference type="ChEBI" id="CHEBI:30616"/>
    </ligand>
</feature>
<dbReference type="RefSeq" id="WP_309203898.1">
    <property type="nucleotide sequence ID" value="NZ_CP133548.1"/>
</dbReference>
<dbReference type="InterPro" id="IPR013221">
    <property type="entry name" value="Mur_ligase_cen"/>
</dbReference>
<sequence>MIAIDLLNISEVTNGKLLGENLVINNIFTDTRAKDNSGLFIAIRGASFDAHNFISDAEACGASALLVEKECSSLLPQVVVKDTRQAMADIAKLVRKLSVAKFIGLTGSVGKTTVKEMIAHVLSQCGNTLATAGNFNNDIGVPLTLFRLTNEDKFAVIEMGANKPGDIRYTSNIVSPNVALITNVAAAHLEGFGDLQGVATAKGEIYQSLSKQDTAIVNIDDSFAQYWLNNITCNIVKFGLQPTADVTAINIHRNSNGGYSFELCIYDHSIEVNLKVPGKHNILNALACASACNAIGIETKKIASGLESFDGVSGRLQIHQIDNLLTIIDDTYNANYTSLAAGIDVLAEQNGQKILALGDMGELGQHSREYHYKAGQYAEQAGVDLLVTIGINSRIAQSAFANGGEHFETHQAMIEYLKQKSKNIKTTILMKGSRSAHMEKVVNAFLESPSSLSEGEG</sequence>
<keyword evidence="15" id="KW-1185">Reference proteome</keyword>
<dbReference type="HAMAP" id="MF_02019">
    <property type="entry name" value="MurF"/>
    <property type="match status" value="1"/>
</dbReference>
<dbReference type="SUPFAM" id="SSF63418">
    <property type="entry name" value="MurE/MurF N-terminal domain"/>
    <property type="match status" value="1"/>
</dbReference>
<evidence type="ECO:0000256" key="10">
    <source>
        <dbReference type="HAMAP-Rule" id="MF_02019"/>
    </source>
</evidence>
<dbReference type="GO" id="GO:0071555">
    <property type="term" value="P:cell wall organization"/>
    <property type="evidence" value="ECO:0007669"/>
    <property type="project" value="UniProtKB-KW"/>
</dbReference>
<accession>A0AA51RWE2</accession>
<comment type="function">
    <text evidence="10 11">Involved in cell wall formation. Catalyzes the final step in the synthesis of UDP-N-acetylmuramoyl-pentapeptide, the precursor of murein.</text>
</comment>
<comment type="pathway">
    <text evidence="10 11">Cell wall biogenesis; peptidoglycan biosynthesis.</text>
</comment>
<dbReference type="SUPFAM" id="SSF53623">
    <property type="entry name" value="MurD-like peptide ligases, catalytic domain"/>
    <property type="match status" value="1"/>
</dbReference>
<dbReference type="AlphaFoldDB" id="A0AA51RWE2"/>
<dbReference type="KEGG" id="plei:Q9312_07120"/>
<dbReference type="InterPro" id="IPR005863">
    <property type="entry name" value="UDP-N-AcMur_synth"/>
</dbReference>